<dbReference type="AlphaFoldDB" id="A0A413VET4"/>
<reference evidence="1" key="1">
    <citation type="submission" date="2022-10" db="EMBL/GenBank/DDBJ databases">
        <title>Human gut microbiome strain richness.</title>
        <authorList>
            <person name="Chen-Liaw A."/>
        </authorList>
    </citation>
    <scope>NUCLEOTIDE SEQUENCE</scope>
    <source>
        <strain evidence="1">RTP21484st1_H8_RTP21484_190118</strain>
    </source>
</reference>
<dbReference type="RefSeq" id="WP_004323811.1">
    <property type="nucleotide sequence ID" value="NZ_CACRTD010000025.1"/>
</dbReference>
<comment type="caution">
    <text evidence="1">The sequence shown here is derived from an EMBL/GenBank/DDBJ whole genome shotgun (WGS) entry which is preliminary data.</text>
</comment>
<gene>
    <name evidence="1" type="ORF">PQ628_10660</name>
</gene>
<evidence type="ECO:0000313" key="2">
    <source>
        <dbReference type="Proteomes" id="UP001215078"/>
    </source>
</evidence>
<dbReference type="Proteomes" id="UP001215078">
    <property type="component" value="Unassembled WGS sequence"/>
</dbReference>
<dbReference type="InterPro" id="IPR008928">
    <property type="entry name" value="6-hairpin_glycosidase_sf"/>
</dbReference>
<dbReference type="SUPFAM" id="SSF48208">
    <property type="entry name" value="Six-hairpin glycosidases"/>
    <property type="match status" value="1"/>
</dbReference>
<evidence type="ECO:0000313" key="1">
    <source>
        <dbReference type="EMBL" id="MDC7958669.1"/>
    </source>
</evidence>
<dbReference type="GO" id="GO:0005975">
    <property type="term" value="P:carbohydrate metabolic process"/>
    <property type="evidence" value="ECO:0007669"/>
    <property type="project" value="InterPro"/>
</dbReference>
<proteinExistence type="predicted"/>
<dbReference type="EMBL" id="JAQQPO010000011">
    <property type="protein sequence ID" value="MDC7958669.1"/>
    <property type="molecule type" value="Genomic_DNA"/>
</dbReference>
<protein>
    <submittedName>
        <fullName evidence="1">Glycerophosphoryl diester phosphodiesterase</fullName>
    </submittedName>
</protein>
<organism evidence="1 2">
    <name type="scientific">Bacteroides ovatus</name>
    <dbReference type="NCBI Taxonomy" id="28116"/>
    <lineage>
        <taxon>Bacteria</taxon>
        <taxon>Pseudomonadati</taxon>
        <taxon>Bacteroidota</taxon>
        <taxon>Bacteroidia</taxon>
        <taxon>Bacteroidales</taxon>
        <taxon>Bacteroidaceae</taxon>
        <taxon>Bacteroides</taxon>
    </lineage>
</organism>
<name>A0A413VET4_BACOV</name>
<accession>A0A413VET4</accession>
<sequence>MIECFKKIFSKVLFVVLCSVTSMSICAQESLSLSNGKINILWEKHEGKWVMTLFEGKTPEGYKMFGRPSGKYNLIYDNVKPTIKPLAIVENGDTLDFPEQTFRYVKPDFLRAISAVPMNRAGRYSTFFPDRGWKEGGTVVFEHPTEYGVYKAKWEFDDKYHSDINVEISLTVNQEGYYSLPTPTISTLVEDDLGWGIVPGFYQGNQLQESFPLSYVYAQGLPKYPVLCRESTITTMASIMSNKAGMTMAIIPEPGQDRNPYEKDEVTHVKSWNIALSHMNRELQLTPMAYHPVLGEKGSYLKKGETAKFRIRITLQDSDWYTVYKHAVYDIYHLDYSFKLKENKQSLTDRLMKLYDYVMDDKTALWNEEMYKGKKIIAQSYMSGVSGADKDAMKNSDIGAVWMLAKLTQDSLMKETRIPGIRNFKILQQAREGFFKGAVEGQYYLAKSKRFTEEWGSHFEPVAITYYTMADLGNILLFEPDNKEILELLKNGAERLLDWQQPEGNWVVAYDHTTHKPIYTDLTDLRPTFYGLIIAYKILGDKKYLVAAEKAADWLIDHSIQKGHFLGVCGDARFVNDFATIQIAGAMLELYELTSVQRYLDAAIKTGKMYTTSIYTHPIPSRDIKYLNGKKVEDWQLSQVGLNFEHGGSMGSAVNAGPILLTSHCAFFLKLYSLTKDEIFRDMARLGALGRDAFVNEETGVASYYWNRFDHGAGLFPHHAWWQIGWIYDYLLAEAELRSNGKISFPRGFMTPKVGTHRTAGFASGIVDGKKASLILRKDLVSVDNPNVDYITAESEDGSVLFVVLLNNQAKENNLNMIVRSSQLASDKEMKDYTKQVKLNAFGYKIIKIKL</sequence>